<proteinExistence type="predicted"/>
<accession>A0A5B2VP19</accession>
<comment type="caution">
    <text evidence="1">The sequence shown here is derived from an EMBL/GenBank/DDBJ whole genome shotgun (WGS) entry which is preliminary data.</text>
</comment>
<dbReference type="RefSeq" id="WP_149841114.1">
    <property type="nucleotide sequence ID" value="NZ_VUOC01000004.1"/>
</dbReference>
<sequence>MHFDDYIKLWQLIPDGLPIITHSSRLLPVLQAGQPAMLKIPTAPEEQAGALLMQWYNGNGAAGVLAYDPSNGALLLEKATGTQSLATMARNGQDHQATQLLCKAVQHLHTPRPTPPPALTPLTTWFRDLELHADKYGGILLSSLTTARHLLSHPQETIILHGDIHHDNILDFGHQGWLAIDPKGLSGERYFDYANIFCNPDLTTAKAHFHERLTTITATAQLDRQRLLQWILAWSGLSAIWTLQDGDQPDIALNTAAMAASAL</sequence>
<protein>
    <recommendedName>
        <fullName evidence="3">Streptomycin 6-kinase</fullName>
    </recommendedName>
</protein>
<gene>
    <name evidence="1" type="ORF">F0L74_27525</name>
</gene>
<name>A0A5B2VP19_9BACT</name>
<evidence type="ECO:0000313" key="2">
    <source>
        <dbReference type="Proteomes" id="UP000324611"/>
    </source>
</evidence>
<dbReference type="SUPFAM" id="SSF56112">
    <property type="entry name" value="Protein kinase-like (PK-like)"/>
    <property type="match status" value="1"/>
</dbReference>
<reference evidence="1 2" key="2">
    <citation type="submission" date="2019-09" db="EMBL/GenBank/DDBJ databases">
        <authorList>
            <person name="Jin C."/>
        </authorList>
    </citation>
    <scope>NUCLEOTIDE SEQUENCE [LARGE SCALE GENOMIC DNA]</scope>
    <source>
        <strain evidence="1 2">BN140078</strain>
    </source>
</reference>
<keyword evidence="2" id="KW-1185">Reference proteome</keyword>
<dbReference type="InterPro" id="IPR006748">
    <property type="entry name" value="NH2Glyco/OHUrea_AB-resist_kin"/>
</dbReference>
<dbReference type="GO" id="GO:0019748">
    <property type="term" value="P:secondary metabolic process"/>
    <property type="evidence" value="ECO:0007669"/>
    <property type="project" value="InterPro"/>
</dbReference>
<dbReference type="GO" id="GO:0016773">
    <property type="term" value="F:phosphotransferase activity, alcohol group as acceptor"/>
    <property type="evidence" value="ECO:0007669"/>
    <property type="project" value="InterPro"/>
</dbReference>
<dbReference type="AlphaFoldDB" id="A0A5B2VP19"/>
<dbReference type="Proteomes" id="UP000324611">
    <property type="component" value="Unassembled WGS sequence"/>
</dbReference>
<organism evidence="1 2">
    <name type="scientific">Chitinophaga agrisoli</name>
    <dbReference type="NCBI Taxonomy" id="2607653"/>
    <lineage>
        <taxon>Bacteria</taxon>
        <taxon>Pseudomonadati</taxon>
        <taxon>Bacteroidota</taxon>
        <taxon>Chitinophagia</taxon>
        <taxon>Chitinophagales</taxon>
        <taxon>Chitinophagaceae</taxon>
        <taxon>Chitinophaga</taxon>
    </lineage>
</organism>
<dbReference type="Pfam" id="PF04655">
    <property type="entry name" value="APH_6_hur"/>
    <property type="match status" value="1"/>
</dbReference>
<dbReference type="InterPro" id="IPR011009">
    <property type="entry name" value="Kinase-like_dom_sf"/>
</dbReference>
<evidence type="ECO:0008006" key="3">
    <source>
        <dbReference type="Google" id="ProtNLM"/>
    </source>
</evidence>
<evidence type="ECO:0000313" key="1">
    <source>
        <dbReference type="EMBL" id="KAA2239937.1"/>
    </source>
</evidence>
<dbReference type="EMBL" id="VUOC01000004">
    <property type="protein sequence ID" value="KAA2239937.1"/>
    <property type="molecule type" value="Genomic_DNA"/>
</dbReference>
<reference evidence="1 2" key="1">
    <citation type="submission" date="2019-09" db="EMBL/GenBank/DDBJ databases">
        <title>Chitinophaga ginsengihumi sp. nov., isolated from soil of ginseng rhizosphere.</title>
        <authorList>
            <person name="Lee J."/>
        </authorList>
    </citation>
    <scope>NUCLEOTIDE SEQUENCE [LARGE SCALE GENOMIC DNA]</scope>
    <source>
        <strain evidence="1 2">BN140078</strain>
    </source>
</reference>